<evidence type="ECO:0008006" key="3">
    <source>
        <dbReference type="Google" id="ProtNLM"/>
    </source>
</evidence>
<organism evidence="1 2">
    <name type="scientific">Natronorubrum bangense</name>
    <dbReference type="NCBI Taxonomy" id="61858"/>
    <lineage>
        <taxon>Archaea</taxon>
        <taxon>Methanobacteriati</taxon>
        <taxon>Methanobacteriota</taxon>
        <taxon>Stenosarchaea group</taxon>
        <taxon>Halobacteria</taxon>
        <taxon>Halobacteriales</taxon>
        <taxon>Natrialbaceae</taxon>
        <taxon>Natronorubrum</taxon>
    </lineage>
</organism>
<dbReference type="Pfam" id="PF25209">
    <property type="entry name" value="Phage_capsid_4"/>
    <property type="match status" value="1"/>
</dbReference>
<dbReference type="Proteomes" id="UP000296822">
    <property type="component" value="Chromosome"/>
</dbReference>
<dbReference type="EMBL" id="CP031305">
    <property type="protein sequence ID" value="QCC55509.1"/>
    <property type="molecule type" value="Genomic_DNA"/>
</dbReference>
<evidence type="ECO:0000313" key="2">
    <source>
        <dbReference type="Proteomes" id="UP000296822"/>
    </source>
</evidence>
<dbReference type="RefSeq" id="WP_006065716.1">
    <property type="nucleotide sequence ID" value="NZ_CP031305.1"/>
</dbReference>
<dbReference type="GeneID" id="39852405"/>
<protein>
    <recommendedName>
        <fullName evidence="3">Phage major capsid protein</fullName>
    </recommendedName>
</protein>
<dbReference type="AlphaFoldDB" id="A0A4D6HNI1"/>
<dbReference type="KEGG" id="nbg:DV706_14140"/>
<proteinExistence type="predicted"/>
<reference evidence="1 2" key="1">
    <citation type="journal article" date="2019" name="Nat. Commun.">
        <title>A new type of DNA phosphorothioation-based antiviral system in archaea.</title>
        <authorList>
            <person name="Xiong L."/>
            <person name="Liu S."/>
            <person name="Chen S."/>
            <person name="Xiao Y."/>
            <person name="Zhu B."/>
            <person name="Gao Y."/>
            <person name="Zhang Y."/>
            <person name="Chen B."/>
            <person name="Luo J."/>
            <person name="Deng Z."/>
            <person name="Chen X."/>
            <person name="Wang L."/>
            <person name="Chen S."/>
        </authorList>
    </citation>
    <scope>NUCLEOTIDE SEQUENCE [LARGE SCALE GENOMIC DNA]</scope>
    <source>
        <strain evidence="1 2">JCM 10635</strain>
    </source>
</reference>
<name>A0A4D6HNI1_9EURY</name>
<evidence type="ECO:0000313" key="1">
    <source>
        <dbReference type="EMBL" id="QCC55509.1"/>
    </source>
</evidence>
<gene>
    <name evidence="1" type="ORF">DV706_14140</name>
</gene>
<accession>A0A4D6HNI1</accession>
<sequence>MAIYREITTKDDVPLSDLLLDAVAEIDLFNEAERPFRELLAQTVTERTFRVHTGDMTWEELAEGEHARTGRLESTEMAFSVKKYGRSLGFSQEFIEDNTADIVRRQYETLVKGALQKEHEVLFDIVRDGWADGTNLWFEPEDYGSYTFTKSHNHVFADTEALFGDADQHSATAHIREANKEIRHHGKRPTIALMSSDMAAEFVDELAYDAQYLIPEAEGLVSTALPDTTMRVDGVYLMQTAWLTDDEVHVIAADEKPIYFHEARPVQLTQGEFGGPVGDPGQLLGSYGSVRYGAVIADPLAGVKFHMTNVA</sequence>